<evidence type="ECO:0000256" key="1">
    <source>
        <dbReference type="ARBA" id="ARBA00004123"/>
    </source>
</evidence>
<accession>A0A427Y1D7</accession>
<dbReference type="SUPFAM" id="SSF56553">
    <property type="entry name" value="Insert subdomain of RNA polymerase alpha subunit"/>
    <property type="match status" value="1"/>
</dbReference>
<organism evidence="8 9">
    <name type="scientific">Apiotrichum porosum</name>
    <dbReference type="NCBI Taxonomy" id="105984"/>
    <lineage>
        <taxon>Eukaryota</taxon>
        <taxon>Fungi</taxon>
        <taxon>Dikarya</taxon>
        <taxon>Basidiomycota</taxon>
        <taxon>Agaricomycotina</taxon>
        <taxon>Tremellomycetes</taxon>
        <taxon>Trichosporonales</taxon>
        <taxon>Trichosporonaceae</taxon>
        <taxon>Apiotrichum</taxon>
    </lineage>
</organism>
<dbReference type="InterPro" id="IPR022842">
    <property type="entry name" value="RNAP_Rpo3/Rpb3/RPAC1"/>
</dbReference>
<dbReference type="GO" id="GO:0055029">
    <property type="term" value="C:nuclear DNA-directed RNA polymerase complex"/>
    <property type="evidence" value="ECO:0007669"/>
    <property type="project" value="UniProtKB-ARBA"/>
</dbReference>
<name>A0A427Y1D7_9TREE</name>
<protein>
    <recommendedName>
        <fullName evidence="2">DNA-directed RNA polymerases I and III subunit RPAC1</fullName>
    </recommendedName>
</protein>
<dbReference type="InterPro" id="IPR011263">
    <property type="entry name" value="DNA-dir_RNA_pol_RpoA/D/Rpb3"/>
</dbReference>
<dbReference type="STRING" id="105984.A0A427Y1D7"/>
<evidence type="ECO:0000313" key="8">
    <source>
        <dbReference type="EMBL" id="RSH84938.1"/>
    </source>
</evidence>
<proteinExistence type="inferred from homology"/>
<dbReference type="AlphaFoldDB" id="A0A427Y1D7"/>
<dbReference type="PANTHER" id="PTHR11800">
    <property type="entry name" value="DNA-DIRECTED RNA POLYMERASE"/>
    <property type="match status" value="1"/>
</dbReference>
<evidence type="ECO:0000259" key="7">
    <source>
        <dbReference type="SMART" id="SM00662"/>
    </source>
</evidence>
<dbReference type="FunFam" id="2.170.120.12:FF:000003">
    <property type="entry name" value="Dna-directed rna polymerases i and iii subunit"/>
    <property type="match status" value="1"/>
</dbReference>
<dbReference type="InterPro" id="IPR036643">
    <property type="entry name" value="RNApol_insert_sf"/>
</dbReference>
<dbReference type="GO" id="GO:0006351">
    <property type="term" value="P:DNA-templated transcription"/>
    <property type="evidence" value="ECO:0007669"/>
    <property type="project" value="InterPro"/>
</dbReference>
<dbReference type="Proteomes" id="UP000279236">
    <property type="component" value="Unassembled WGS sequence"/>
</dbReference>
<feature type="domain" description="DNA-directed RNA polymerase RpoA/D/Rpb3-type" evidence="7">
    <location>
        <begin position="59"/>
        <end position="339"/>
    </location>
</feature>
<dbReference type="GO" id="GO:0003899">
    <property type="term" value="F:DNA-directed RNA polymerase activity"/>
    <property type="evidence" value="ECO:0007669"/>
    <property type="project" value="InterPro"/>
</dbReference>
<gene>
    <name evidence="8" type="primary">RPC40</name>
    <name evidence="8" type="ORF">EHS24_006486</name>
</gene>
<dbReference type="InterPro" id="IPR050518">
    <property type="entry name" value="Rpo3/RPB3_RNA_Pol_subunit"/>
</dbReference>
<comment type="caution">
    <text evidence="8">The sequence shown here is derived from an EMBL/GenBank/DDBJ whole genome shotgun (WGS) entry which is preliminary data.</text>
</comment>
<keyword evidence="9" id="KW-1185">Reference proteome</keyword>
<dbReference type="PANTHER" id="PTHR11800:SF13">
    <property type="entry name" value="DNA-DIRECTED RNA POLYMERASES I AND III SUBUNIT RPAC1"/>
    <property type="match status" value="1"/>
</dbReference>
<keyword evidence="3 8" id="KW-0240">DNA-directed RNA polymerase</keyword>
<reference evidence="8 9" key="1">
    <citation type="submission" date="2018-11" db="EMBL/GenBank/DDBJ databases">
        <title>Genome sequence of Apiotrichum porosum DSM 27194.</title>
        <authorList>
            <person name="Aliyu H."/>
            <person name="Gorte O."/>
            <person name="Ochsenreither K."/>
        </authorList>
    </citation>
    <scope>NUCLEOTIDE SEQUENCE [LARGE SCALE GENOMIC DNA]</scope>
    <source>
        <strain evidence="8 9">DSM 27194</strain>
    </source>
</reference>
<dbReference type="GO" id="GO:0005736">
    <property type="term" value="C:RNA polymerase I complex"/>
    <property type="evidence" value="ECO:0007669"/>
    <property type="project" value="TreeGrafter"/>
</dbReference>
<dbReference type="InterPro" id="IPR033901">
    <property type="entry name" value="RNAPI/III_AC40"/>
</dbReference>
<evidence type="ECO:0000256" key="6">
    <source>
        <dbReference type="ARBA" id="ARBA00025804"/>
    </source>
</evidence>
<sequence length="352" mass="39691">MATRSLDDKRRHVQVLPERVGAVSNSEFPGHYPGEDHAWNLNKFKENLIVSVQRLTPSTIEFDLVGVDASIANALRRIMIAEVPTIAIEDVYVWNNTSIMQDEVLAHRVGLVPLKIDPRTMDFKPGNYSAPMENDTHVFDIRVKCDRRRDAAPGETDPRKLYHDSNVYTGMMKWAPSGAQTTKYKGKEPRPVLDDILLVKLRPGQVVDLHCFARKGRGGDHAKFSPVATASYRLLPHIILRGPIPREHQAKFQQCFAPGVIAIEDDEAGKPQAVVKNPRKDTVSREVLRHPEFKDLVELARIRDHFMYTVESAGQYDPQELVPEAIKIMLSKIKAVETSLDKLFSVEESTTA</sequence>
<dbReference type="Pfam" id="PF01000">
    <property type="entry name" value="RNA_pol_A_bac"/>
    <property type="match status" value="1"/>
</dbReference>
<evidence type="ECO:0000256" key="3">
    <source>
        <dbReference type="ARBA" id="ARBA00022478"/>
    </source>
</evidence>
<dbReference type="RefSeq" id="XP_028478386.1">
    <property type="nucleotide sequence ID" value="XM_028621934.1"/>
</dbReference>
<dbReference type="SUPFAM" id="SSF55257">
    <property type="entry name" value="RBP11-like subunits of RNA polymerase"/>
    <property type="match status" value="1"/>
</dbReference>
<keyword evidence="4" id="KW-0804">Transcription</keyword>
<dbReference type="Pfam" id="PF01193">
    <property type="entry name" value="RNA_pol_L"/>
    <property type="match status" value="1"/>
</dbReference>
<dbReference type="SMART" id="SM00662">
    <property type="entry name" value="RPOLD"/>
    <property type="match status" value="1"/>
</dbReference>
<dbReference type="GO" id="GO:0046983">
    <property type="term" value="F:protein dimerization activity"/>
    <property type="evidence" value="ECO:0007669"/>
    <property type="project" value="InterPro"/>
</dbReference>
<dbReference type="EMBL" id="RSCE01000003">
    <property type="protein sequence ID" value="RSH84938.1"/>
    <property type="molecule type" value="Genomic_DNA"/>
</dbReference>
<dbReference type="OrthoDB" id="270173at2759"/>
<dbReference type="GeneID" id="39591029"/>
<comment type="subcellular location">
    <subcellularLocation>
        <location evidence="1">Nucleus</location>
    </subcellularLocation>
</comment>
<dbReference type="CDD" id="cd07032">
    <property type="entry name" value="RNAP_I_II_AC40"/>
    <property type="match status" value="1"/>
</dbReference>
<evidence type="ECO:0000256" key="2">
    <source>
        <dbReference type="ARBA" id="ARBA00022083"/>
    </source>
</evidence>
<dbReference type="InterPro" id="IPR036603">
    <property type="entry name" value="RBP11-like"/>
</dbReference>
<evidence type="ECO:0000256" key="4">
    <source>
        <dbReference type="ARBA" id="ARBA00023163"/>
    </source>
</evidence>
<keyword evidence="5" id="KW-0539">Nucleus</keyword>
<comment type="similarity">
    <text evidence="6">Belongs to the archaeal Rpo3/eukaryotic RPB3 RNA polymerase subunit family.</text>
</comment>
<dbReference type="InterPro" id="IPR011262">
    <property type="entry name" value="DNA-dir_RNA_pol_insert"/>
</dbReference>
<dbReference type="GO" id="GO:0005666">
    <property type="term" value="C:RNA polymerase III complex"/>
    <property type="evidence" value="ECO:0007669"/>
    <property type="project" value="TreeGrafter"/>
</dbReference>
<evidence type="ECO:0000313" key="9">
    <source>
        <dbReference type="Proteomes" id="UP000279236"/>
    </source>
</evidence>
<evidence type="ECO:0000256" key="5">
    <source>
        <dbReference type="ARBA" id="ARBA00023242"/>
    </source>
</evidence>
<dbReference type="HAMAP" id="MF_00320">
    <property type="entry name" value="RNApol_arch_Rpo3"/>
    <property type="match status" value="1"/>
</dbReference>
<dbReference type="Gene3D" id="2.170.120.12">
    <property type="entry name" value="DNA-directed RNA polymerase, insert domain"/>
    <property type="match status" value="1"/>
</dbReference>
<dbReference type="Gene3D" id="3.30.1360.10">
    <property type="entry name" value="RNA polymerase, RBP11-like subunit"/>
    <property type="match status" value="1"/>
</dbReference>